<evidence type="ECO:0000313" key="3">
    <source>
        <dbReference type="EMBL" id="MBH5338430.1"/>
    </source>
</evidence>
<evidence type="ECO:0000256" key="1">
    <source>
        <dbReference type="SAM" id="MobiDB-lite"/>
    </source>
</evidence>
<organism evidence="3 4">
    <name type="scientific">Streptomyces pactum</name>
    <dbReference type="NCBI Taxonomy" id="68249"/>
    <lineage>
        <taxon>Bacteria</taxon>
        <taxon>Bacillati</taxon>
        <taxon>Actinomycetota</taxon>
        <taxon>Actinomycetes</taxon>
        <taxon>Kitasatosporales</taxon>
        <taxon>Streptomycetaceae</taxon>
        <taxon>Streptomyces</taxon>
    </lineage>
</organism>
<protein>
    <submittedName>
        <fullName evidence="3">Uncharacterized protein</fullName>
    </submittedName>
</protein>
<feature type="transmembrane region" description="Helical" evidence="2">
    <location>
        <begin position="145"/>
        <end position="162"/>
    </location>
</feature>
<feature type="compositionally biased region" description="Pro residues" evidence="1">
    <location>
        <begin position="1"/>
        <end position="12"/>
    </location>
</feature>
<comment type="caution">
    <text evidence="3">The sequence shown here is derived from an EMBL/GenBank/DDBJ whole genome shotgun (WGS) entry which is preliminary data.</text>
</comment>
<evidence type="ECO:0000313" key="4">
    <source>
        <dbReference type="Proteomes" id="UP000807371"/>
    </source>
</evidence>
<keyword evidence="4" id="KW-1185">Reference proteome</keyword>
<dbReference type="EMBL" id="JACYXC010000001">
    <property type="protein sequence ID" value="MBH5338430.1"/>
    <property type="molecule type" value="Genomic_DNA"/>
</dbReference>
<evidence type="ECO:0000256" key="2">
    <source>
        <dbReference type="SAM" id="Phobius"/>
    </source>
</evidence>
<feature type="transmembrane region" description="Helical" evidence="2">
    <location>
        <begin position="84"/>
        <end position="103"/>
    </location>
</feature>
<reference evidence="3 4" key="1">
    <citation type="submission" date="2020-09" db="EMBL/GenBank/DDBJ databases">
        <title>Biosynthesis of the nuclear factor of activated T cells inhibitor NFAT-133 and its congeners in Streptomyces pactum.</title>
        <authorList>
            <person name="Zhou W."/>
            <person name="Posri P."/>
            <person name="Abugrain M.E."/>
            <person name="Weisberg A.J."/>
            <person name="Chang J.H."/>
            <person name="Mahmud T."/>
        </authorList>
    </citation>
    <scope>NUCLEOTIDE SEQUENCE [LARGE SCALE GENOMIC DNA]</scope>
    <source>
        <strain evidence="3 4">ATCC 27456</strain>
    </source>
</reference>
<accession>A0ABS0NT80</accession>
<feature type="compositionally biased region" description="Basic and acidic residues" evidence="1">
    <location>
        <begin position="13"/>
        <end position="27"/>
    </location>
</feature>
<feature type="region of interest" description="Disordered" evidence="1">
    <location>
        <begin position="1"/>
        <end position="27"/>
    </location>
</feature>
<keyword evidence="2" id="KW-0472">Membrane</keyword>
<feature type="transmembrane region" description="Helical" evidence="2">
    <location>
        <begin position="209"/>
        <end position="227"/>
    </location>
</feature>
<proteinExistence type="predicted"/>
<keyword evidence="2" id="KW-0812">Transmembrane</keyword>
<sequence length="591" mass="65186">MVVPDPLPPAPRPPDEPGRSPGRRSDTETTRLLCAGTYLSARFRRQVENLLVTHDERALAPASGVDVFAVLAHARRSRRLERTAAVHVAVLWVLFALTDLLLVDEPFSCDKAGGEPDTASYLYIFPLPSQWFWGDFQCDVAPNHWVFNYTCVSLLLWLAGSVSGRRKSVYEAGGGASGQPVGFLFTVIGPAYLLTSYWVTAFLGVREDPAHWVAVAFPLLLAVPVWVHRRTIERMMRDQFHTDTFGQRRPERLTGPAWLQGIGEVIKREQDSKIVLYDVDRGFTGLGRAASTPVPMVTDLRRKPGVVPEPVTSADVLRLVREELEELRKDTAPRRPTVDRLREVQIDDLVYLPAKPPRALVDHGPESAERHLREAVEEGGEARRYYLRARISAWEQQITVTALVRACVQGRSLTLETFFYVMDPLQPEFGLVDAIADQGPDLPVSSVARALLTAPASGLAALFSLASSPGNLRASVRRRLDRRSGWDTPSRGASGSVRELAAAYKESPVLEMDVNRYLTALLERITNGTLRTLREKGYDTGQLEQQAVHVGNGNIFIGAMSGGAVAAGRGARARNAGARTVGARRQPRARV</sequence>
<feature type="transmembrane region" description="Helical" evidence="2">
    <location>
        <begin position="183"/>
        <end position="203"/>
    </location>
</feature>
<name>A0ABS0NT80_9ACTN</name>
<gene>
    <name evidence="3" type="ORF">IHE55_28035</name>
</gene>
<keyword evidence="2" id="KW-1133">Transmembrane helix</keyword>
<dbReference type="Proteomes" id="UP000807371">
    <property type="component" value="Unassembled WGS sequence"/>
</dbReference>